<sequence>MEFISKNKITSSKLPSANDKSKGNEIQKKRSKTSTAEQTSSLTKGSLEGDREKSPVLINRNLIKSSLLLVLGTSFLFGLNVNLENNLKEEIKTFFIKKLKDLRRDEQFVRDKSETFLYALSIFYIIGGILGTVGSFILADIFGRIFAISFTQIFILIGCSITGFSVFQSSPWWLVLGKFFIGLHSGFSLVLAPVSLSEISPFNLRGTSICIHQLAITVGMIISSILSLEPLFGNDKLWPYSIVMQIVPGFMVLIAVNYLPETPRHLYLTIYDKQRAKESLRYYRKKSDVGGELEEMELERAHKLIRKEDGTNSFKRPNPFERRWILPSSDFRELISNCAFRRLIFIGMALLIIQQVAFLNLGSIFFNNSYIKRNVNEVMYKWGGIGTYFISLISTVSFLPLVDFVGRRRMIVVPISVMLIVYSVNLIFVVSECKSAECGYSILLLKNIYTTAYSIGIGPVAWISLPELFQQDGIHLLRQSFSSFGNTDTIAYLDLPKAMVKPKRHGAGGKRKKKQSIVSNLTKKQKTHWKQFGEAHPADEKSSSKVTKFNRISSRDLQTQQNIASSSSSESEEDEQTAYKELLSNLRPSYVKKLNEFEETEENIDTDLEEDRDDDIEEEEEEEEKDTEDDNESVSEEIEQKEGSDDEKSENEDAQNDSNDESEKEEIDKNDYRFEDSEDIVLEEEDHFIKSDDPFKQHFECALDESELEKLDNKKEWNISEKKYPQIGSCVVNTPKNLKSSFHFEFAKESNKLNLKPSLESRLRIANEKVLKTKLSEDASLTPFQKTILNYIKDYRDFYYHDRNHLNSEDIRFSYCVHALNHILKTRSRVISNNNKIKVKKEEVTDSHRDQGLTRPKVLIIVPFRDSALRCVKLMMSLLNCAGSQSAMNKRRFLKEYSDDTENHRKGYKPEDFEHTFNGNIDDHFRVGIGVAKKTLKIYTEFYSADILIVSPLGLRTIIGAEGDKERDFDFLSSIELLILDQVDVFQMQNWDHILHIMRHLHRQPKEAHGVDFSRVRMWCLNNLSKYMRQTLVFSSVLTPEIQSLVNKHCFNYAGKVKVNSVQRRGTICQVVVHLPQIFHRINSLTAANSADCRFEFFKSKILPKMRQEINSQTLLFVPSYFDYVRLRNFFNKEEMNFGSMCEYSNDKAIARARTKFFHSRVDMLLYTERFHFYRRYKIRGIRHLVFYSLPQYPHFYSEICNFLVDTCKRQPQLSPTCTVLIDKYDFYKLSGIVGSNKANTMLSSEKDVHLLLTDD</sequence>
<feature type="transmembrane region" description="Helical" evidence="11">
    <location>
        <begin position="238"/>
        <end position="259"/>
    </location>
</feature>
<dbReference type="AlphaFoldDB" id="A0A7I8V466"/>
<evidence type="ECO:0000256" key="5">
    <source>
        <dbReference type="ARBA" id="ARBA00022989"/>
    </source>
</evidence>
<proteinExistence type="inferred from homology"/>
<dbReference type="GO" id="GO:0022857">
    <property type="term" value="F:transmembrane transporter activity"/>
    <property type="evidence" value="ECO:0007669"/>
    <property type="project" value="InterPro"/>
</dbReference>
<name>A0A7I8V466_9ANNE</name>
<feature type="compositionally biased region" description="Polar residues" evidence="10">
    <location>
        <begin position="544"/>
        <end position="564"/>
    </location>
</feature>
<feature type="compositionally biased region" description="Acidic residues" evidence="10">
    <location>
        <begin position="644"/>
        <end position="665"/>
    </location>
</feature>
<organism evidence="13 14">
    <name type="scientific">Dimorphilus gyrociliatus</name>
    <dbReference type="NCBI Taxonomy" id="2664684"/>
    <lineage>
        <taxon>Eukaryota</taxon>
        <taxon>Metazoa</taxon>
        <taxon>Spiralia</taxon>
        <taxon>Lophotrochozoa</taxon>
        <taxon>Annelida</taxon>
        <taxon>Polychaeta</taxon>
        <taxon>Polychaeta incertae sedis</taxon>
        <taxon>Dinophilidae</taxon>
        <taxon>Dimorphilus</taxon>
    </lineage>
</organism>
<feature type="compositionally biased region" description="Basic residues" evidence="10">
    <location>
        <begin position="501"/>
        <end position="515"/>
    </location>
</feature>
<evidence type="ECO:0000259" key="12">
    <source>
        <dbReference type="PROSITE" id="PS50850"/>
    </source>
</evidence>
<feature type="transmembrane region" description="Helical" evidence="11">
    <location>
        <begin position="116"/>
        <end position="138"/>
    </location>
</feature>
<evidence type="ECO:0000256" key="7">
    <source>
        <dbReference type="ARBA" id="ARBA00023242"/>
    </source>
</evidence>
<keyword evidence="14" id="KW-1185">Reference proteome</keyword>
<dbReference type="Pfam" id="PF06862">
    <property type="entry name" value="Utp25_C"/>
    <property type="match status" value="1"/>
</dbReference>
<comment type="similarity">
    <text evidence="3">Belongs to the UTP25 family.</text>
</comment>
<dbReference type="Gene3D" id="3.40.50.300">
    <property type="entry name" value="P-loop containing nucleotide triphosphate hydrolases"/>
    <property type="match status" value="1"/>
</dbReference>
<evidence type="ECO:0000256" key="11">
    <source>
        <dbReference type="SAM" id="Phobius"/>
    </source>
</evidence>
<dbReference type="SUPFAM" id="SSF103473">
    <property type="entry name" value="MFS general substrate transporter"/>
    <property type="match status" value="1"/>
</dbReference>
<evidence type="ECO:0000256" key="9">
    <source>
        <dbReference type="ARBA" id="ARBA00032325"/>
    </source>
</evidence>
<dbReference type="GO" id="GO:0032040">
    <property type="term" value="C:small-subunit processome"/>
    <property type="evidence" value="ECO:0007669"/>
    <property type="project" value="TreeGrafter"/>
</dbReference>
<dbReference type="GO" id="GO:0000462">
    <property type="term" value="P:maturation of SSU-rRNA from tricistronic rRNA transcript (SSU-rRNA, 5.8S rRNA, LSU-rRNA)"/>
    <property type="evidence" value="ECO:0007669"/>
    <property type="project" value="TreeGrafter"/>
</dbReference>
<keyword evidence="4 11" id="KW-0812">Transmembrane</keyword>
<dbReference type="InterPro" id="IPR053939">
    <property type="entry name" value="UTP25_C"/>
</dbReference>
<feature type="region of interest" description="Disordered" evidence="10">
    <location>
        <begin position="501"/>
        <end position="578"/>
    </location>
</feature>
<feature type="compositionally biased region" description="Acidic residues" evidence="10">
    <location>
        <begin position="597"/>
        <end position="637"/>
    </location>
</feature>
<dbReference type="SUPFAM" id="SSF52540">
    <property type="entry name" value="P-loop containing nucleoside triphosphate hydrolases"/>
    <property type="match status" value="1"/>
</dbReference>
<feature type="region of interest" description="Disordered" evidence="10">
    <location>
        <begin position="1"/>
        <end position="49"/>
    </location>
</feature>
<comment type="subcellular location">
    <subcellularLocation>
        <location evidence="1">Membrane</location>
        <topology evidence="1">Multi-pass membrane protein</topology>
    </subcellularLocation>
    <subcellularLocation>
        <location evidence="2">Nucleus</location>
        <location evidence="2">Nucleolus</location>
    </subcellularLocation>
</comment>
<feature type="transmembrane region" description="Helical" evidence="11">
    <location>
        <begin position="411"/>
        <end position="430"/>
    </location>
</feature>
<dbReference type="InterPro" id="IPR036259">
    <property type="entry name" value="MFS_trans_sf"/>
</dbReference>
<dbReference type="GO" id="GO:0034511">
    <property type="term" value="F:U3 snoRNA binding"/>
    <property type="evidence" value="ECO:0007669"/>
    <property type="project" value="InterPro"/>
</dbReference>
<evidence type="ECO:0000256" key="6">
    <source>
        <dbReference type="ARBA" id="ARBA00023136"/>
    </source>
</evidence>
<feature type="compositionally biased region" description="Polar residues" evidence="10">
    <location>
        <begin position="33"/>
        <end position="44"/>
    </location>
</feature>
<feature type="transmembrane region" description="Helical" evidence="11">
    <location>
        <begin position="385"/>
        <end position="404"/>
    </location>
</feature>
<feature type="compositionally biased region" description="Basic and acidic residues" evidence="10">
    <location>
        <begin position="19"/>
        <end position="28"/>
    </location>
</feature>
<comment type="caution">
    <text evidence="13">The sequence shown here is derived from an EMBL/GenBank/DDBJ whole genome shotgun (WGS) entry which is preliminary data.</text>
</comment>
<dbReference type="PANTHER" id="PTHR12933:SF0">
    <property type="entry name" value="U3 SMALL NUCLEOLAR RNA-ASSOCIATED PROTEIN 25 HOMOLOG"/>
    <property type="match status" value="1"/>
</dbReference>
<evidence type="ECO:0000256" key="4">
    <source>
        <dbReference type="ARBA" id="ARBA00022692"/>
    </source>
</evidence>
<keyword evidence="5 11" id="KW-1133">Transmembrane helix</keyword>
<dbReference type="Pfam" id="PF00083">
    <property type="entry name" value="Sugar_tr"/>
    <property type="match status" value="1"/>
</dbReference>
<feature type="transmembrane region" description="Helical" evidence="11">
    <location>
        <begin position="145"/>
        <end position="166"/>
    </location>
</feature>
<dbReference type="InterPro" id="IPR005828">
    <property type="entry name" value="MFS_sugar_transport-like"/>
</dbReference>
<feature type="domain" description="Major facilitator superfamily (MFS) profile" evidence="12">
    <location>
        <begin position="66"/>
        <end position="562"/>
    </location>
</feature>
<dbReference type="Gene3D" id="1.20.1250.20">
    <property type="entry name" value="MFS general substrate transporter like domains"/>
    <property type="match status" value="1"/>
</dbReference>
<dbReference type="GO" id="GO:0019843">
    <property type="term" value="F:rRNA binding"/>
    <property type="evidence" value="ECO:0007669"/>
    <property type="project" value="TreeGrafter"/>
</dbReference>
<keyword evidence="6 11" id="KW-0472">Membrane</keyword>
<dbReference type="Proteomes" id="UP000549394">
    <property type="component" value="Unassembled WGS sequence"/>
</dbReference>
<keyword evidence="7" id="KW-0539">Nucleus</keyword>
<dbReference type="InterPro" id="IPR010678">
    <property type="entry name" value="UTP25"/>
</dbReference>
<evidence type="ECO:0000256" key="10">
    <source>
        <dbReference type="SAM" id="MobiDB-lite"/>
    </source>
</evidence>
<dbReference type="PANTHER" id="PTHR12933">
    <property type="entry name" value="ORF PROTEIN-RELATED"/>
    <property type="match status" value="1"/>
</dbReference>
<feature type="transmembrane region" description="Helical" evidence="11">
    <location>
        <begin position="172"/>
        <end position="194"/>
    </location>
</feature>
<evidence type="ECO:0000256" key="1">
    <source>
        <dbReference type="ARBA" id="ARBA00004141"/>
    </source>
</evidence>
<evidence type="ECO:0000256" key="3">
    <source>
        <dbReference type="ARBA" id="ARBA00009223"/>
    </source>
</evidence>
<dbReference type="GO" id="GO:0016020">
    <property type="term" value="C:membrane"/>
    <property type="evidence" value="ECO:0007669"/>
    <property type="project" value="UniProtKB-SubCell"/>
</dbReference>
<evidence type="ECO:0000256" key="8">
    <source>
        <dbReference type="ARBA" id="ARBA00024421"/>
    </source>
</evidence>
<dbReference type="FunFam" id="3.40.50.300:FF:001559">
    <property type="entry name" value="U3 small nucleolar RNA-associated protein 25"/>
    <property type="match status" value="1"/>
</dbReference>
<dbReference type="PROSITE" id="PS50850">
    <property type="entry name" value="MFS"/>
    <property type="match status" value="1"/>
</dbReference>
<feature type="transmembrane region" description="Helical" evidence="11">
    <location>
        <begin position="343"/>
        <end position="365"/>
    </location>
</feature>
<dbReference type="EMBL" id="CAJFCJ010000001">
    <property type="protein sequence ID" value="CAD5110972.1"/>
    <property type="molecule type" value="Genomic_DNA"/>
</dbReference>
<evidence type="ECO:0000256" key="2">
    <source>
        <dbReference type="ARBA" id="ARBA00004604"/>
    </source>
</evidence>
<dbReference type="OrthoDB" id="10264378at2759"/>
<evidence type="ECO:0000313" key="14">
    <source>
        <dbReference type="Proteomes" id="UP000549394"/>
    </source>
</evidence>
<protein>
    <recommendedName>
        <fullName evidence="8">U3 small nucleolar RNA-associated protein 25 homolog</fullName>
    </recommendedName>
    <alternativeName>
        <fullName evidence="9">UTP25 small subunit processor component</fullName>
    </alternativeName>
</protein>
<feature type="region of interest" description="Disordered" evidence="10">
    <location>
        <begin position="596"/>
        <end position="675"/>
    </location>
</feature>
<feature type="compositionally biased region" description="Basic and acidic residues" evidence="10">
    <location>
        <begin position="531"/>
        <end position="543"/>
    </location>
</feature>
<gene>
    <name evidence="13" type="ORF">DGYR_LOCUS325</name>
</gene>
<dbReference type="InterPro" id="IPR020846">
    <property type="entry name" value="MFS_dom"/>
</dbReference>
<dbReference type="Pfam" id="PF22916">
    <property type="entry name" value="UTP25_NTPase-like"/>
    <property type="match status" value="1"/>
</dbReference>
<feature type="compositionally biased region" description="Basic and acidic residues" evidence="10">
    <location>
        <begin position="666"/>
        <end position="675"/>
    </location>
</feature>
<dbReference type="InterPro" id="IPR053940">
    <property type="entry name" value="UTP25_NTPase-like"/>
</dbReference>
<feature type="transmembrane region" description="Helical" evidence="11">
    <location>
        <begin position="206"/>
        <end position="226"/>
    </location>
</feature>
<reference evidence="13 14" key="1">
    <citation type="submission" date="2020-08" db="EMBL/GenBank/DDBJ databases">
        <authorList>
            <person name="Hejnol A."/>
        </authorList>
    </citation>
    <scope>NUCLEOTIDE SEQUENCE [LARGE SCALE GENOMIC DNA]</scope>
</reference>
<accession>A0A7I8V466</accession>
<dbReference type="InterPro" id="IPR027417">
    <property type="entry name" value="P-loop_NTPase"/>
</dbReference>
<evidence type="ECO:0000313" key="13">
    <source>
        <dbReference type="EMBL" id="CAD5110972.1"/>
    </source>
</evidence>